<dbReference type="AlphaFoldDB" id="A0A8I3W759"/>
<name>A0A8I3W759_CALJA</name>
<dbReference type="Ensembl" id="ENSCJAT00000146436.1">
    <property type="protein sequence ID" value="ENSCJAP00000088115.1"/>
    <property type="gene ID" value="ENSCJAG00000082671.1"/>
</dbReference>
<organism evidence="2 3">
    <name type="scientific">Callithrix jacchus</name>
    <name type="common">White-tufted-ear marmoset</name>
    <name type="synonym">Simia Jacchus</name>
    <dbReference type="NCBI Taxonomy" id="9483"/>
    <lineage>
        <taxon>Eukaryota</taxon>
        <taxon>Metazoa</taxon>
        <taxon>Chordata</taxon>
        <taxon>Craniata</taxon>
        <taxon>Vertebrata</taxon>
        <taxon>Euteleostomi</taxon>
        <taxon>Mammalia</taxon>
        <taxon>Eutheria</taxon>
        <taxon>Euarchontoglires</taxon>
        <taxon>Primates</taxon>
        <taxon>Haplorrhini</taxon>
        <taxon>Platyrrhini</taxon>
        <taxon>Cebidae</taxon>
        <taxon>Callitrichinae</taxon>
        <taxon>Callithrix</taxon>
        <taxon>Callithrix</taxon>
    </lineage>
</organism>
<dbReference type="PANTHER" id="PTHR12138">
    <property type="entry name" value="PRIMATE-EXPANDED PROTEIN FAMILY"/>
    <property type="match status" value="1"/>
</dbReference>
<reference evidence="2 3" key="1">
    <citation type="submission" date="2009-03" db="EMBL/GenBank/DDBJ databases">
        <authorList>
            <person name="Warren W."/>
            <person name="Ye L."/>
            <person name="Minx P."/>
            <person name="Worley K."/>
            <person name="Gibbs R."/>
            <person name="Wilson R.K."/>
        </authorList>
    </citation>
    <scope>NUCLEOTIDE SEQUENCE [LARGE SCALE GENOMIC DNA]</scope>
</reference>
<evidence type="ECO:0008006" key="4">
    <source>
        <dbReference type="Google" id="ProtNLM"/>
    </source>
</evidence>
<evidence type="ECO:0000313" key="3">
    <source>
        <dbReference type="Proteomes" id="UP000008225"/>
    </source>
</evidence>
<evidence type="ECO:0000313" key="2">
    <source>
        <dbReference type="Ensembl" id="ENSCJAP00000088115.1"/>
    </source>
</evidence>
<evidence type="ECO:0000256" key="1">
    <source>
        <dbReference type="SAM" id="SignalP"/>
    </source>
</evidence>
<dbReference type="PANTHER" id="PTHR12138:SF162">
    <property type="entry name" value="CHROMOSOME UNDETERMINED SCAFFOLD_275, WHOLE GENOME SHOTGUN SEQUENCE"/>
    <property type="match status" value="1"/>
</dbReference>
<keyword evidence="3" id="KW-1185">Reference proteome</keyword>
<keyword evidence="1" id="KW-0732">Signal</keyword>
<dbReference type="GeneTree" id="ENSGT00940000166898"/>
<sequence>MPRLISKARTVFLFCFFFETESLSLRLECSGVIPLRCNLSLLGLSNSPASPYQVAGITGMHHHTQVIFCVFSRDGVSPCWSGRSRTPNPR</sequence>
<accession>A0A8I3W759</accession>
<feature type="signal peptide" evidence="1">
    <location>
        <begin position="1"/>
        <end position="22"/>
    </location>
</feature>
<reference evidence="2" key="3">
    <citation type="submission" date="2025-09" db="UniProtKB">
        <authorList>
            <consortium name="Ensembl"/>
        </authorList>
    </citation>
    <scope>IDENTIFICATION</scope>
</reference>
<protein>
    <recommendedName>
        <fullName evidence="4">Secreted protein</fullName>
    </recommendedName>
</protein>
<reference evidence="2" key="2">
    <citation type="submission" date="2025-08" db="UniProtKB">
        <authorList>
            <consortium name="Ensembl"/>
        </authorList>
    </citation>
    <scope>IDENTIFICATION</scope>
</reference>
<dbReference type="Proteomes" id="UP000008225">
    <property type="component" value="Chromosome 7"/>
</dbReference>
<feature type="chain" id="PRO_5035158734" description="Secreted protein" evidence="1">
    <location>
        <begin position="23"/>
        <end position="90"/>
    </location>
</feature>
<proteinExistence type="predicted"/>